<keyword evidence="4" id="KW-1185">Reference proteome</keyword>
<dbReference type="EMBL" id="CAJVPY010018428">
    <property type="protein sequence ID" value="CAG8767016.1"/>
    <property type="molecule type" value="Genomic_DNA"/>
</dbReference>
<feature type="non-terminal residue" evidence="3">
    <location>
        <position position="460"/>
    </location>
</feature>
<feature type="region of interest" description="Disordered" evidence="1">
    <location>
        <begin position="244"/>
        <end position="287"/>
    </location>
</feature>
<feature type="domain" description="GDS1 winged helix" evidence="2">
    <location>
        <begin position="29"/>
        <end position="118"/>
    </location>
</feature>
<evidence type="ECO:0000256" key="1">
    <source>
        <dbReference type="SAM" id="MobiDB-lite"/>
    </source>
</evidence>
<name>A0A9N9NWI6_9GLOM</name>
<feature type="compositionally biased region" description="Polar residues" evidence="1">
    <location>
        <begin position="244"/>
        <end position="269"/>
    </location>
</feature>
<organism evidence="3 4">
    <name type="scientific">Dentiscutata erythropus</name>
    <dbReference type="NCBI Taxonomy" id="1348616"/>
    <lineage>
        <taxon>Eukaryota</taxon>
        <taxon>Fungi</taxon>
        <taxon>Fungi incertae sedis</taxon>
        <taxon>Mucoromycota</taxon>
        <taxon>Glomeromycotina</taxon>
        <taxon>Glomeromycetes</taxon>
        <taxon>Diversisporales</taxon>
        <taxon>Gigasporaceae</taxon>
        <taxon>Dentiscutata</taxon>
    </lineage>
</organism>
<protein>
    <submittedName>
        <fullName evidence="3">12323_t:CDS:1</fullName>
    </submittedName>
</protein>
<evidence type="ECO:0000313" key="3">
    <source>
        <dbReference type="EMBL" id="CAG8767016.1"/>
    </source>
</evidence>
<proteinExistence type="predicted"/>
<evidence type="ECO:0000259" key="2">
    <source>
        <dbReference type="Pfam" id="PF25318"/>
    </source>
</evidence>
<dbReference type="Pfam" id="PF25318">
    <property type="entry name" value="WHD_GDS1"/>
    <property type="match status" value="1"/>
</dbReference>
<comment type="caution">
    <text evidence="3">The sequence shown here is derived from an EMBL/GenBank/DDBJ whole genome shotgun (WGS) entry which is preliminary data.</text>
</comment>
<accession>A0A9N9NWI6</accession>
<feature type="compositionally biased region" description="Polar residues" evidence="1">
    <location>
        <begin position="149"/>
        <end position="162"/>
    </location>
</feature>
<evidence type="ECO:0000313" key="4">
    <source>
        <dbReference type="Proteomes" id="UP000789405"/>
    </source>
</evidence>
<dbReference type="Proteomes" id="UP000789405">
    <property type="component" value="Unassembled WGS sequence"/>
</dbReference>
<feature type="region of interest" description="Disordered" evidence="1">
    <location>
        <begin position="133"/>
        <end position="162"/>
    </location>
</feature>
<feature type="non-terminal residue" evidence="3">
    <location>
        <position position="1"/>
    </location>
</feature>
<dbReference type="InterPro" id="IPR057511">
    <property type="entry name" value="WH_GDS1"/>
</dbReference>
<sequence length="460" mass="51919">LMQSVSSQDKRTIIQIVEEIYSKVQPTLHPLDASDRTFVAIIKALISLNNEPTNPRQLAACIQKHGFTTLGGNTPYATVSGHISTHFTRVRKQLVPRPVLGKVSHPTMTKRLLYYLLDPDGILREHLSRYFPSGETSISRHPQRPISPPSSREGTPRSSFETVSVTENQMSVESPNQLTDETPILFETDVSSSKEKIQQENFDKSFKNEFRFTDENENFDSYTKHMTLAIQQEAANVEMDVTSTNLESSSSDKLLENANESGTSVSNILSGKKRRAENGERHDTVSQCLPRPTPVYLTFPHYILPPRRPRNLSSPRVLLSPDIRMIKINGLEVFSTKIKVGGIEVQLLRRVDTNCVDKFSLIQVGERKPRSTDRKWITLEEAQALAAKLNIEEKVGIFLDPRLFDYFDADLDLPLQTGTCCGPLAGFAYWFQCILLIQAKHYNIDLQKSVLGIGWDSPFL</sequence>
<dbReference type="AlphaFoldDB" id="A0A9N9NWI6"/>
<gene>
    <name evidence="3" type="ORF">DERYTH_LOCUS18324</name>
</gene>
<reference evidence="3" key="1">
    <citation type="submission" date="2021-06" db="EMBL/GenBank/DDBJ databases">
        <authorList>
            <person name="Kallberg Y."/>
            <person name="Tangrot J."/>
            <person name="Rosling A."/>
        </authorList>
    </citation>
    <scope>NUCLEOTIDE SEQUENCE</scope>
    <source>
        <strain evidence="3">MA453B</strain>
    </source>
</reference>
<dbReference type="OrthoDB" id="5597783at2759"/>